<protein>
    <submittedName>
        <fullName evidence="7 8">Uncharacterized protein LOC121396616</fullName>
    </submittedName>
</protein>
<dbReference type="KEGG" id="xla:121396616"/>
<evidence type="ECO:0000256" key="1">
    <source>
        <dbReference type="ARBA" id="ARBA00023157"/>
    </source>
</evidence>
<dbReference type="Gene3D" id="2.60.40.10">
    <property type="entry name" value="Immunoglobulins"/>
    <property type="match status" value="1"/>
</dbReference>
<dbReference type="InterPro" id="IPR051755">
    <property type="entry name" value="Ig-like_CS_Receptor"/>
</dbReference>
<organism evidence="6 8">
    <name type="scientific">Xenopus laevis</name>
    <name type="common">African clawed frog</name>
    <dbReference type="NCBI Taxonomy" id="8355"/>
    <lineage>
        <taxon>Eukaryota</taxon>
        <taxon>Metazoa</taxon>
        <taxon>Chordata</taxon>
        <taxon>Craniata</taxon>
        <taxon>Vertebrata</taxon>
        <taxon>Euteleostomi</taxon>
        <taxon>Amphibia</taxon>
        <taxon>Batrachia</taxon>
        <taxon>Anura</taxon>
        <taxon>Pipoidea</taxon>
        <taxon>Pipidae</taxon>
        <taxon>Xenopodinae</taxon>
        <taxon>Xenopus</taxon>
        <taxon>Xenopus</taxon>
    </lineage>
</organism>
<dbReference type="InterPro" id="IPR013106">
    <property type="entry name" value="Ig_V-set"/>
</dbReference>
<keyword evidence="2" id="KW-0325">Glycoprotein</keyword>
<dbReference type="OrthoDB" id="9939255at2759"/>
<sequence length="380" mass="43384">MAALYLEAIPLLLAVVHTLCDIIVDQAPFASGLIGSTANLPCHLIDAKKQVIRAHPYWLLQKPNQSEVTLYPIKPDEVTRVQLSNEKEWKDMSIFLSNLQLSDTSKYICRISVLKGSESLFKPGNGTMLYVHGPIQMDFNYSHVMCKTQVQMAETVSFVWNFPFWDTLHWEELSSKQQNPDGSFWISSHVTLQGHCTAKRNVTLSCSLKNNMGYVIDKQSVEVRCPAPIEMDFNNTHVSCLNQLQEAQNISFVWDFGPWKWMKGPELSNQRQNPDGSYWIKSIVRLHHERCTTKANVTLSCSLRHSLGFTLQNQSIEVPCTDNNTGGSQPKGHHPVLFFSLLLGSTLLILLFVLLLFYRRRQSRNPRQRLKVHVPYNAVR</sequence>
<feature type="transmembrane region" description="Helical" evidence="3">
    <location>
        <begin position="336"/>
        <end position="358"/>
    </location>
</feature>
<dbReference type="RefSeq" id="XP_041427669.1">
    <property type="nucleotide sequence ID" value="XM_041571735.1"/>
</dbReference>
<evidence type="ECO:0000256" key="3">
    <source>
        <dbReference type="SAM" id="Phobius"/>
    </source>
</evidence>
<keyword evidence="4" id="KW-0732">Signal</keyword>
<evidence type="ECO:0000256" key="4">
    <source>
        <dbReference type="SAM" id="SignalP"/>
    </source>
</evidence>
<dbReference type="PANTHER" id="PTHR19971">
    <property type="entry name" value="SIGNAL-REGULATORY PROTEIN BETA"/>
    <property type="match status" value="1"/>
</dbReference>
<dbReference type="Pfam" id="PF07686">
    <property type="entry name" value="V-set"/>
    <property type="match status" value="1"/>
</dbReference>
<accession>A0A8J1LG46</accession>
<dbReference type="GeneID" id="121396616"/>
<gene>
    <name evidence="7 8" type="primary">LOC121396616</name>
</gene>
<evidence type="ECO:0000313" key="7">
    <source>
        <dbReference type="RefSeq" id="XP_041427669.1"/>
    </source>
</evidence>
<dbReference type="InterPro" id="IPR036179">
    <property type="entry name" value="Ig-like_dom_sf"/>
</dbReference>
<proteinExistence type="predicted"/>
<reference evidence="7 8" key="1">
    <citation type="submission" date="2025-04" db="UniProtKB">
        <authorList>
            <consortium name="RefSeq"/>
        </authorList>
    </citation>
    <scope>IDENTIFICATION</scope>
    <source>
        <strain evidence="7 8">J_2021</strain>
        <tissue evidence="7 8">Erythrocytes</tissue>
    </source>
</reference>
<dbReference type="Proteomes" id="UP000186698">
    <property type="component" value="Chromosome 7S"/>
</dbReference>
<evidence type="ECO:0000259" key="5">
    <source>
        <dbReference type="Pfam" id="PF07686"/>
    </source>
</evidence>
<keyword evidence="3" id="KW-0812">Transmembrane</keyword>
<keyword evidence="1" id="KW-1015">Disulfide bond</keyword>
<name>A0A8J1LG46_XENLA</name>
<keyword evidence="3" id="KW-0472">Membrane</keyword>
<dbReference type="SUPFAM" id="SSF48726">
    <property type="entry name" value="Immunoglobulin"/>
    <property type="match status" value="1"/>
</dbReference>
<keyword evidence="3" id="KW-1133">Transmembrane helix</keyword>
<evidence type="ECO:0000313" key="8">
    <source>
        <dbReference type="RefSeq" id="XP_041427670.1"/>
    </source>
</evidence>
<feature type="domain" description="Immunoglobulin V-set" evidence="5">
    <location>
        <begin position="34"/>
        <end position="132"/>
    </location>
</feature>
<dbReference type="AlphaFoldDB" id="A0A8J1LG46"/>
<evidence type="ECO:0000313" key="6">
    <source>
        <dbReference type="Proteomes" id="UP000186698"/>
    </source>
</evidence>
<evidence type="ECO:0000256" key="2">
    <source>
        <dbReference type="ARBA" id="ARBA00023180"/>
    </source>
</evidence>
<feature type="signal peptide" evidence="4">
    <location>
        <begin position="1"/>
        <end position="18"/>
    </location>
</feature>
<feature type="chain" id="PRO_5044692404" evidence="4">
    <location>
        <begin position="19"/>
        <end position="380"/>
    </location>
</feature>
<keyword evidence="6" id="KW-1185">Reference proteome</keyword>
<dbReference type="InterPro" id="IPR013783">
    <property type="entry name" value="Ig-like_fold"/>
</dbReference>
<dbReference type="RefSeq" id="XP_041427670.1">
    <property type="nucleotide sequence ID" value="XM_041571736.1"/>
</dbReference>